<feature type="domain" description="GST N-terminal" evidence="1">
    <location>
        <begin position="5"/>
        <end position="84"/>
    </location>
</feature>
<name>A0A9P7YAC5_9HELO</name>
<dbReference type="PROSITE" id="PS50404">
    <property type="entry name" value="GST_NTER"/>
    <property type="match status" value="1"/>
</dbReference>
<dbReference type="EMBL" id="MU251780">
    <property type="protein sequence ID" value="KAG9229353.1"/>
    <property type="molecule type" value="Genomic_DNA"/>
</dbReference>
<dbReference type="InterPro" id="IPR036249">
    <property type="entry name" value="Thioredoxin-like_sf"/>
</dbReference>
<reference evidence="2" key="1">
    <citation type="journal article" date="2021" name="IMA Fungus">
        <title>Genomic characterization of three marine fungi, including Emericellopsis atlantica sp. nov. with signatures of a generalist lifestyle and marine biomass degradation.</title>
        <authorList>
            <person name="Hagestad O.C."/>
            <person name="Hou L."/>
            <person name="Andersen J.H."/>
            <person name="Hansen E.H."/>
            <person name="Altermark B."/>
            <person name="Li C."/>
            <person name="Kuhnert E."/>
            <person name="Cox R.J."/>
            <person name="Crous P.W."/>
            <person name="Spatafora J.W."/>
            <person name="Lail K."/>
            <person name="Amirebrahimi M."/>
            <person name="Lipzen A."/>
            <person name="Pangilinan J."/>
            <person name="Andreopoulos W."/>
            <person name="Hayes R.D."/>
            <person name="Ng V."/>
            <person name="Grigoriev I.V."/>
            <person name="Jackson S.A."/>
            <person name="Sutton T.D.S."/>
            <person name="Dobson A.D.W."/>
            <person name="Rama T."/>
        </authorList>
    </citation>
    <scope>NUCLEOTIDE SEQUENCE</scope>
    <source>
        <strain evidence="2">TRa018bII</strain>
    </source>
</reference>
<dbReference type="AlphaFoldDB" id="A0A9P7YAC5"/>
<sequence length="336" mass="37687">MAQNQEIILYHYSFSPYARRIVWYLSLRQIPYSQCIQPPLLPRPDLKAIGISYRRIPLLSIGRSIYTDTRLILSKLDELYPPSATHPSISPSPSNTEHLALTQLLEFWAVDGGLFARGTQLIPPENPLLSDAKFQEDRKDYTGRSWTPEAVIKNRPEALVDIRGHFETVERLILGDGREWVLGGGGPGLADIEAIWLFHWLSTLPGALPPSYISAAQFPKVFSWIERFTAHERAAAHKVGKPKTIKGPEALERVCKSDFAETNGKVDEDDPTGLKEGQEVDVWPIDSGFKHKDRGRLVRLDGNEIVVEKENDSGVTVRIHAPRHGFRVSGVEGSKL</sequence>
<dbReference type="Proteomes" id="UP000824998">
    <property type="component" value="Unassembled WGS sequence"/>
</dbReference>
<dbReference type="Pfam" id="PF25907">
    <property type="entry name" value="DUF7962"/>
    <property type="match status" value="1"/>
</dbReference>
<dbReference type="OrthoDB" id="202840at2759"/>
<evidence type="ECO:0000259" key="1">
    <source>
        <dbReference type="PROSITE" id="PS50404"/>
    </source>
</evidence>
<dbReference type="InterPro" id="IPR036282">
    <property type="entry name" value="Glutathione-S-Trfase_C_sf"/>
</dbReference>
<dbReference type="CDD" id="cd00570">
    <property type="entry name" value="GST_N_family"/>
    <property type="match status" value="1"/>
</dbReference>
<comment type="caution">
    <text evidence="2">The sequence shown here is derived from an EMBL/GenBank/DDBJ whole genome shotgun (WGS) entry which is preliminary data.</text>
</comment>
<dbReference type="SUPFAM" id="SSF52833">
    <property type="entry name" value="Thioredoxin-like"/>
    <property type="match status" value="1"/>
</dbReference>
<accession>A0A9P7YAC5</accession>
<proteinExistence type="predicted"/>
<protein>
    <submittedName>
        <fullName evidence="2">Glutathione s-transferase-related protein-like protein</fullName>
    </submittedName>
</protein>
<dbReference type="InterPro" id="IPR004045">
    <property type="entry name" value="Glutathione_S-Trfase_N"/>
</dbReference>
<organism evidence="2 3">
    <name type="scientific">Amylocarpus encephaloides</name>
    <dbReference type="NCBI Taxonomy" id="45428"/>
    <lineage>
        <taxon>Eukaryota</taxon>
        <taxon>Fungi</taxon>
        <taxon>Dikarya</taxon>
        <taxon>Ascomycota</taxon>
        <taxon>Pezizomycotina</taxon>
        <taxon>Leotiomycetes</taxon>
        <taxon>Helotiales</taxon>
        <taxon>Helotiales incertae sedis</taxon>
        <taxon>Amylocarpus</taxon>
    </lineage>
</organism>
<evidence type="ECO:0000313" key="2">
    <source>
        <dbReference type="EMBL" id="KAG9229353.1"/>
    </source>
</evidence>
<dbReference type="InterPro" id="IPR058268">
    <property type="entry name" value="DUF7962"/>
</dbReference>
<dbReference type="SUPFAM" id="SSF47616">
    <property type="entry name" value="GST C-terminal domain-like"/>
    <property type="match status" value="1"/>
</dbReference>
<dbReference type="Gene3D" id="3.40.30.110">
    <property type="match status" value="2"/>
</dbReference>
<evidence type="ECO:0000313" key="3">
    <source>
        <dbReference type="Proteomes" id="UP000824998"/>
    </source>
</evidence>
<gene>
    <name evidence="2" type="ORF">BJ875DRAFT_200831</name>
</gene>
<dbReference type="Pfam" id="PF13417">
    <property type="entry name" value="GST_N_3"/>
    <property type="match status" value="1"/>
</dbReference>
<keyword evidence="3" id="KW-1185">Reference proteome</keyword>